<evidence type="ECO:0000256" key="1">
    <source>
        <dbReference type="SAM" id="Phobius"/>
    </source>
</evidence>
<reference evidence="2" key="4">
    <citation type="submission" date="2023-01" db="EMBL/GenBank/DDBJ databases">
        <title>Draft genome sequence of Aliivibrio sifiae strain NBRC 105001.</title>
        <authorList>
            <person name="Sun Q."/>
            <person name="Mori K."/>
        </authorList>
    </citation>
    <scope>NUCLEOTIDE SEQUENCE</scope>
    <source>
        <strain evidence="2">NBRC 105001</strain>
    </source>
</reference>
<dbReference type="RefSeq" id="WP_105064347.1">
    <property type="nucleotide sequence ID" value="NZ_BSOU01000010.1"/>
</dbReference>
<evidence type="ECO:0000313" key="5">
    <source>
        <dbReference type="Proteomes" id="UP001156660"/>
    </source>
</evidence>
<dbReference type="SUPFAM" id="SSF53756">
    <property type="entry name" value="UDP-Glycosyltransferase/glycogen phosphorylase"/>
    <property type="match status" value="1"/>
</dbReference>
<evidence type="ECO:0000313" key="4">
    <source>
        <dbReference type="Proteomes" id="UP000239273"/>
    </source>
</evidence>
<sequence length="364" mass="41884">MIKNVTVISINSPQELTGGGHYLRCLLKGYSKISNNVLVIGKEINEVHFKLDSNIECNLFSKTLFSDFCSRLLLLPSFLFVYLFNIINLIKDSDVISFHSSRLGMLVFVLSKIYPDKKILCHFDNVEFLLLKDKISKPNFSFKYFLNVVDYYLIRMSEYLCIRYSNSCSFITKSDANYFSQSNFIIPICYDFSSNNNFDSHENYYLFTASFDFEPNLIALNEFKNIAKNNPEIKFVAAGRKLDAHSCNDLNNLKYIDSPSVDDMDLIFKRAFGYISCVINGSGMKTKVAEAMKYGLPIYATENSLIGYECLTDKSYIYKYECANDLAGKLNTNFHVDRKVIIDDFNAFFSIERVKSELERILSL</sequence>
<keyword evidence="5" id="KW-1185">Reference proteome</keyword>
<feature type="transmembrane region" description="Helical" evidence="1">
    <location>
        <begin position="72"/>
        <end position="90"/>
    </location>
</feature>
<comment type="caution">
    <text evidence="3">The sequence shown here is derived from an EMBL/GenBank/DDBJ whole genome shotgun (WGS) entry which is preliminary data.</text>
</comment>
<keyword evidence="1" id="KW-0472">Membrane</keyword>
<name>A0A2S7X5B7_9GAMM</name>
<evidence type="ECO:0000313" key="2">
    <source>
        <dbReference type="EMBL" id="GLR76419.1"/>
    </source>
</evidence>
<dbReference type="EMBL" id="MSCP01000003">
    <property type="protein sequence ID" value="PQJ85403.1"/>
    <property type="molecule type" value="Genomic_DNA"/>
</dbReference>
<accession>A0A2S7X5B7</accession>
<organism evidence="3 4">
    <name type="scientific">Aliivibrio sifiae</name>
    <dbReference type="NCBI Taxonomy" id="566293"/>
    <lineage>
        <taxon>Bacteria</taxon>
        <taxon>Pseudomonadati</taxon>
        <taxon>Pseudomonadota</taxon>
        <taxon>Gammaproteobacteria</taxon>
        <taxon>Vibrionales</taxon>
        <taxon>Vibrionaceae</taxon>
        <taxon>Aliivibrio</taxon>
    </lineage>
</organism>
<evidence type="ECO:0008006" key="6">
    <source>
        <dbReference type="Google" id="ProtNLM"/>
    </source>
</evidence>
<gene>
    <name evidence="3" type="ORF">BTO23_18970</name>
    <name evidence="2" type="ORF">GCM10007855_32940</name>
</gene>
<keyword evidence="1" id="KW-1133">Transmembrane helix</keyword>
<protein>
    <recommendedName>
        <fullName evidence="6">Glycosyl transferase family 1 domain-containing protein</fullName>
    </recommendedName>
</protein>
<evidence type="ECO:0000313" key="3">
    <source>
        <dbReference type="EMBL" id="PQJ85403.1"/>
    </source>
</evidence>
<dbReference type="Gene3D" id="3.40.50.2000">
    <property type="entry name" value="Glycogen Phosphorylase B"/>
    <property type="match status" value="1"/>
</dbReference>
<dbReference type="Proteomes" id="UP000239273">
    <property type="component" value="Unassembled WGS sequence"/>
</dbReference>
<dbReference type="OrthoDB" id="9807795at2"/>
<reference evidence="5" key="3">
    <citation type="journal article" date="2019" name="Int. J. Syst. Evol. Microbiol.">
        <title>The Global Catalogue of Microorganisms (GCM) 10K type strain sequencing project: providing services to taxonomists for standard genome sequencing and annotation.</title>
        <authorList>
            <consortium name="The Broad Institute Genomics Platform"/>
            <consortium name="The Broad Institute Genome Sequencing Center for Infectious Disease"/>
            <person name="Wu L."/>
            <person name="Ma J."/>
        </authorList>
    </citation>
    <scope>NUCLEOTIDE SEQUENCE [LARGE SCALE GENOMIC DNA]</scope>
    <source>
        <strain evidence="5">NBRC 105001</strain>
    </source>
</reference>
<reference evidence="3 4" key="2">
    <citation type="submission" date="2016-12" db="EMBL/GenBank/DDBJ databases">
        <title>Diversity of luminous bacteria.</title>
        <authorList>
            <person name="Yoshizawa S."/>
            <person name="Kogure K."/>
        </authorList>
    </citation>
    <scope>NUCLEOTIDE SEQUENCE [LARGE SCALE GENOMIC DNA]</scope>
    <source>
        <strain evidence="3 4">NBRC 105001</strain>
    </source>
</reference>
<reference evidence="2" key="1">
    <citation type="journal article" date="2014" name="Int. J. Syst. Evol. Microbiol.">
        <title>Complete genome of a new Firmicutes species belonging to the dominant human colonic microbiota ('Ruminococcus bicirculans') reveals two chromosomes and a selective capacity to utilize plant glucans.</title>
        <authorList>
            <consortium name="NISC Comparative Sequencing Program"/>
            <person name="Wegmann U."/>
            <person name="Louis P."/>
            <person name="Goesmann A."/>
            <person name="Henrissat B."/>
            <person name="Duncan S.H."/>
            <person name="Flint H.J."/>
        </authorList>
    </citation>
    <scope>NUCLEOTIDE SEQUENCE</scope>
    <source>
        <strain evidence="2">NBRC 105001</strain>
    </source>
</reference>
<dbReference type="AlphaFoldDB" id="A0A2S7X5B7"/>
<dbReference type="Proteomes" id="UP001156660">
    <property type="component" value="Unassembled WGS sequence"/>
</dbReference>
<keyword evidence="1" id="KW-0812">Transmembrane</keyword>
<proteinExistence type="predicted"/>
<dbReference type="EMBL" id="BSOU01000010">
    <property type="protein sequence ID" value="GLR76419.1"/>
    <property type="molecule type" value="Genomic_DNA"/>
</dbReference>